<dbReference type="SUPFAM" id="SSF46548">
    <property type="entry name" value="alpha-helical ferredoxin"/>
    <property type="match status" value="1"/>
</dbReference>
<dbReference type="GO" id="GO:0051536">
    <property type="term" value="F:iron-sulfur cluster binding"/>
    <property type="evidence" value="ECO:0007669"/>
    <property type="project" value="UniProtKB-KW"/>
</dbReference>
<evidence type="ECO:0000256" key="2">
    <source>
        <dbReference type="ARBA" id="ARBA00023004"/>
    </source>
</evidence>
<dbReference type="InterPro" id="IPR017900">
    <property type="entry name" value="4Fe4S_Fe_S_CS"/>
</dbReference>
<dbReference type="PROSITE" id="PS51379">
    <property type="entry name" value="4FE4S_FER_2"/>
    <property type="match status" value="2"/>
</dbReference>
<evidence type="ECO:0000256" key="1">
    <source>
        <dbReference type="ARBA" id="ARBA00022723"/>
    </source>
</evidence>
<reference evidence="5" key="2">
    <citation type="journal article" date="2021" name="PeerJ">
        <title>Extensive microbial diversity within the chicken gut microbiome revealed by metagenomics and culture.</title>
        <authorList>
            <person name="Gilroy R."/>
            <person name="Ravi A."/>
            <person name="Getino M."/>
            <person name="Pursley I."/>
            <person name="Horton D.L."/>
            <person name="Alikhan N.F."/>
            <person name="Baker D."/>
            <person name="Gharbi K."/>
            <person name="Hall N."/>
            <person name="Watson M."/>
            <person name="Adriaenssens E.M."/>
            <person name="Foster-Nyarko E."/>
            <person name="Jarju S."/>
            <person name="Secka A."/>
            <person name="Antonio M."/>
            <person name="Oren A."/>
            <person name="Chaudhuri R.R."/>
            <person name="La Ragione R."/>
            <person name="Hildebrand F."/>
            <person name="Pallen M.J."/>
        </authorList>
    </citation>
    <scope>NUCLEOTIDE SEQUENCE</scope>
    <source>
        <strain evidence="5">ChiBcec2-4451</strain>
    </source>
</reference>
<sequence length="342" mass="39039">MGKLWNRHQARLLLARWQETYDIYAPVRMPGDGCFSDTDTVRYGLIDSLEEIVWDQKSDYSFKEALLPISETLFYFTDDNASVPEAPKKKRLIFLRSCEMNALRRLDQMYLNNGPEDFYYKRIRQDARFVLMGCDTPFASCFCASMGTNTCEGYHAYVHPDGDRFYLDIPDRELAACADGLAAEDASQPVKSVTKDAVSVKIPDALPENAATLDLWKDYSSRCISCGRCNFVCPTCTCFTMQDLFYRDNDHGRAGERRRVWASCQVDGYTDMAGGICFRKDPGERMRFKVLHKISDYKKRFGYHMCVGCGRCENICPEYISYTECLNRLDAAARSSAEGGEQ</sequence>
<dbReference type="InterPro" id="IPR017896">
    <property type="entry name" value="4Fe4S_Fe-S-bd"/>
</dbReference>
<dbReference type="AlphaFoldDB" id="A0A9D1T6V6"/>
<protein>
    <submittedName>
        <fullName evidence="5">Anaerobic sulfite reductase subunit A</fullName>
    </submittedName>
</protein>
<feature type="domain" description="4Fe-4S ferredoxin-type" evidence="4">
    <location>
        <begin position="213"/>
        <end position="244"/>
    </location>
</feature>
<evidence type="ECO:0000313" key="6">
    <source>
        <dbReference type="Proteomes" id="UP000886723"/>
    </source>
</evidence>
<feature type="domain" description="4Fe-4S ferredoxin-type" evidence="4">
    <location>
        <begin position="297"/>
        <end position="325"/>
    </location>
</feature>
<dbReference type="Proteomes" id="UP000886723">
    <property type="component" value="Unassembled WGS sequence"/>
</dbReference>
<proteinExistence type="predicted"/>
<evidence type="ECO:0000313" key="5">
    <source>
        <dbReference type="EMBL" id="HIV13274.1"/>
    </source>
</evidence>
<reference evidence="5" key="1">
    <citation type="submission" date="2020-10" db="EMBL/GenBank/DDBJ databases">
        <authorList>
            <person name="Gilroy R."/>
        </authorList>
    </citation>
    <scope>NUCLEOTIDE SEQUENCE</scope>
    <source>
        <strain evidence="5">ChiBcec2-4451</strain>
    </source>
</reference>
<dbReference type="GO" id="GO:0046872">
    <property type="term" value="F:metal ion binding"/>
    <property type="evidence" value="ECO:0007669"/>
    <property type="project" value="UniProtKB-KW"/>
</dbReference>
<dbReference type="PANTHER" id="PTHR40447:SF1">
    <property type="entry name" value="ANAEROBIC SULFITE REDUCTASE SUBUNIT A"/>
    <property type="match status" value="1"/>
</dbReference>
<gene>
    <name evidence="5" type="primary">asrA</name>
    <name evidence="5" type="ORF">IAA63_09080</name>
</gene>
<dbReference type="InterPro" id="IPR014259">
    <property type="entry name" value="Sulphite_reductase_A"/>
</dbReference>
<keyword evidence="3" id="KW-0411">Iron-sulfur</keyword>
<dbReference type="Pfam" id="PF17179">
    <property type="entry name" value="Fer4_22"/>
    <property type="match status" value="1"/>
</dbReference>
<dbReference type="PROSITE" id="PS00198">
    <property type="entry name" value="4FE4S_FER_1"/>
    <property type="match status" value="2"/>
</dbReference>
<organism evidence="5 6">
    <name type="scientific">Candidatus Pullilachnospira stercoravium</name>
    <dbReference type="NCBI Taxonomy" id="2840913"/>
    <lineage>
        <taxon>Bacteria</taxon>
        <taxon>Bacillati</taxon>
        <taxon>Bacillota</taxon>
        <taxon>Clostridia</taxon>
        <taxon>Lachnospirales</taxon>
        <taxon>Lachnospiraceae</taxon>
        <taxon>Lachnospiraceae incertae sedis</taxon>
        <taxon>Candidatus Pullilachnospira</taxon>
    </lineage>
</organism>
<evidence type="ECO:0000256" key="3">
    <source>
        <dbReference type="ARBA" id="ARBA00023014"/>
    </source>
</evidence>
<keyword evidence="2" id="KW-0408">Iron</keyword>
<comment type="caution">
    <text evidence="5">The sequence shown here is derived from an EMBL/GenBank/DDBJ whole genome shotgun (WGS) entry which is preliminary data.</text>
</comment>
<dbReference type="EMBL" id="DVON01000190">
    <property type="protein sequence ID" value="HIV13274.1"/>
    <property type="molecule type" value="Genomic_DNA"/>
</dbReference>
<keyword evidence="1" id="KW-0479">Metal-binding</keyword>
<accession>A0A9D1T6V6</accession>
<name>A0A9D1T6V6_9FIRM</name>
<dbReference type="PANTHER" id="PTHR40447">
    <property type="entry name" value="ANAEROBIC SULFITE REDUCTASE SUBUNIT A"/>
    <property type="match status" value="1"/>
</dbReference>
<evidence type="ECO:0000259" key="4">
    <source>
        <dbReference type="PROSITE" id="PS51379"/>
    </source>
</evidence>
<dbReference type="NCBIfam" id="TIGR02910">
    <property type="entry name" value="sulfite_red_A"/>
    <property type="match status" value="1"/>
</dbReference>